<dbReference type="RefSeq" id="WP_165894997.1">
    <property type="nucleotide sequence ID" value="NZ_SMAB01000009.1"/>
</dbReference>
<dbReference type="EMBL" id="SMAB01000009">
    <property type="protein sequence ID" value="TCS82511.1"/>
    <property type="molecule type" value="Genomic_DNA"/>
</dbReference>
<name>A0A4R3KIK4_9BACI</name>
<evidence type="ECO:0000313" key="2">
    <source>
        <dbReference type="Proteomes" id="UP000295788"/>
    </source>
</evidence>
<reference evidence="1 2" key="1">
    <citation type="submission" date="2019-03" db="EMBL/GenBank/DDBJ databases">
        <title>Genomic Encyclopedia of Type Strains, Phase IV (KMG-IV): sequencing the most valuable type-strain genomes for metagenomic binning, comparative biology and taxonomic classification.</title>
        <authorList>
            <person name="Goeker M."/>
        </authorList>
    </citation>
    <scope>NUCLEOTIDE SEQUENCE [LARGE SCALE GENOMIC DNA]</scope>
    <source>
        <strain evidence="1 2">DSM 23802</strain>
    </source>
</reference>
<evidence type="ECO:0000313" key="1">
    <source>
        <dbReference type="EMBL" id="TCS82511.1"/>
    </source>
</evidence>
<sequence length="57" mass="6447">MTKKNPKAKDSLYEGREKMFMDIDRMTNEGLGGGYITTKNVNGFIEESTVDTMNIPE</sequence>
<organism evidence="1 2">
    <name type="scientific">Tepidibacillus fermentans</name>
    <dbReference type="NCBI Taxonomy" id="1281767"/>
    <lineage>
        <taxon>Bacteria</taxon>
        <taxon>Bacillati</taxon>
        <taxon>Bacillota</taxon>
        <taxon>Bacilli</taxon>
        <taxon>Bacillales</taxon>
        <taxon>Bacillaceae</taxon>
        <taxon>Tepidibacillus</taxon>
    </lineage>
</organism>
<dbReference type="Proteomes" id="UP000295788">
    <property type="component" value="Unassembled WGS sequence"/>
</dbReference>
<dbReference type="AlphaFoldDB" id="A0A4R3KIK4"/>
<keyword evidence="2" id="KW-1185">Reference proteome</keyword>
<proteinExistence type="predicted"/>
<protein>
    <submittedName>
        <fullName evidence="1">Uncharacterized protein</fullName>
    </submittedName>
</protein>
<gene>
    <name evidence="1" type="ORF">EDD72_10981</name>
</gene>
<accession>A0A4R3KIK4</accession>
<comment type="caution">
    <text evidence="1">The sequence shown here is derived from an EMBL/GenBank/DDBJ whole genome shotgun (WGS) entry which is preliminary data.</text>
</comment>